<dbReference type="SUPFAM" id="SSF55874">
    <property type="entry name" value="ATPase domain of HSP90 chaperone/DNA topoisomerase II/histidine kinase"/>
    <property type="match status" value="1"/>
</dbReference>
<dbReference type="PANTHER" id="PTHR33566:SF1">
    <property type="entry name" value="EN_SPM-LIKE TRANSPOSON-RELATED"/>
    <property type="match status" value="1"/>
</dbReference>
<keyword evidence="4" id="KW-1185">Reference proteome</keyword>
<reference evidence="3 4" key="1">
    <citation type="submission" date="2018-04" db="EMBL/GenBank/DDBJ databases">
        <authorList>
            <person name="Vogel A."/>
        </authorList>
    </citation>
    <scope>NUCLEOTIDE SEQUENCE [LARGE SCALE GENOMIC DNA]</scope>
</reference>
<evidence type="ECO:0000256" key="2">
    <source>
        <dbReference type="SAM" id="MobiDB-lite"/>
    </source>
</evidence>
<keyword evidence="1" id="KW-0175">Coiled coil</keyword>
<organism evidence="3 4">
    <name type="scientific">Cuscuta campestris</name>
    <dbReference type="NCBI Taxonomy" id="132261"/>
    <lineage>
        <taxon>Eukaryota</taxon>
        <taxon>Viridiplantae</taxon>
        <taxon>Streptophyta</taxon>
        <taxon>Embryophyta</taxon>
        <taxon>Tracheophyta</taxon>
        <taxon>Spermatophyta</taxon>
        <taxon>Magnoliopsida</taxon>
        <taxon>eudicotyledons</taxon>
        <taxon>Gunneridae</taxon>
        <taxon>Pentapetalae</taxon>
        <taxon>asterids</taxon>
        <taxon>lamiids</taxon>
        <taxon>Solanales</taxon>
        <taxon>Convolvulaceae</taxon>
        <taxon>Cuscuteae</taxon>
        <taxon>Cuscuta</taxon>
        <taxon>Cuscuta subgen. Grammica</taxon>
        <taxon>Cuscuta sect. Cleistogrammica</taxon>
    </lineage>
</organism>
<proteinExistence type="predicted"/>
<dbReference type="InterPro" id="IPR036890">
    <property type="entry name" value="HATPase_C_sf"/>
</dbReference>
<evidence type="ECO:0000256" key="1">
    <source>
        <dbReference type="SAM" id="Coils"/>
    </source>
</evidence>
<evidence type="ECO:0000313" key="4">
    <source>
        <dbReference type="Proteomes" id="UP000595140"/>
    </source>
</evidence>
<name>A0A484NEB5_9ASTE</name>
<accession>A0A484NEB5</accession>
<dbReference type="PANTHER" id="PTHR33566">
    <property type="entry name" value="EN/SPM-LIKE TRANSPOSON-RELATED"/>
    <property type="match status" value="1"/>
</dbReference>
<gene>
    <name evidence="3" type="ORF">CCAM_LOCUS41029</name>
</gene>
<protein>
    <submittedName>
        <fullName evidence="3">Uncharacterized protein</fullName>
    </submittedName>
</protein>
<dbReference type="Proteomes" id="UP000595140">
    <property type="component" value="Unassembled WGS sequence"/>
</dbReference>
<feature type="region of interest" description="Disordered" evidence="2">
    <location>
        <begin position="1"/>
        <end position="37"/>
    </location>
</feature>
<evidence type="ECO:0000313" key="3">
    <source>
        <dbReference type="EMBL" id="VFQ99253.1"/>
    </source>
</evidence>
<dbReference type="OrthoDB" id="10036779at2759"/>
<dbReference type="Pfam" id="PF13589">
    <property type="entry name" value="HATPase_c_3"/>
    <property type="match status" value="1"/>
</dbReference>
<dbReference type="Gene3D" id="3.30.565.10">
    <property type="entry name" value="Histidine kinase-like ATPase, C-terminal domain"/>
    <property type="match status" value="1"/>
</dbReference>
<dbReference type="EMBL" id="OOIL02006652">
    <property type="protein sequence ID" value="VFQ99253.1"/>
    <property type="molecule type" value="Genomic_DNA"/>
</dbReference>
<sequence length="1635" mass="184594">MDSRTPPPKRVSKRPLTNFYSDLPKKRISDGRDAGSAHKKQAYSEMFKRKECQVLRICSREDEDGDPDMVVSFRVLMPNGTTLEMKVGRDKNEMSLSQLVDAIKTEYMALKGRTWSQKRQINWNSPSLYILDPLDRKIKGIDLRKLNPRKTYMLRLHDGSVEAEIFENMWDLTPDTDLLKELPEEYTFESALADLIDNSLQAVWYNPEKERRLISVKLSINKIIIFDTGPGMDGSVENSIAKWGKMGASLHRSSKGKAIGCKPPYLKPYFGMFGYGGPIASMHLGRRAIVSSKTKASKKVYILHLERDDLLNCSSSENTRRTNGGLRDPFGYEVQESPHGSFTKVEILEPKMRCEDIKILQGKLKDIYFPYIQCDEISETGRTAMPTEFQVNGTNLAEILSGEVALTNLFSCNGPDFTLELHFTSGTSSIGGHHEANARLKCVYFPVIQGKESIEKIIENLKQEGYETLENFESFSRVSVRRLGRMLPDARWPRLPFMEPRQRKADSFKRCWFRVKCFVDTDAGFNPTPAKTNLAQCNPFTIALKQFGNKPCEKDVHIEICKDGKPLSLTQLEKVYHDWVLNMHNRYDCEIESGDDQPIIVLSSENRKELGTSSDVLRVHRAFQRKGITWRSGQKIKILKGACPGFNRTNIFATLEFIILEGCEGDGGDAWIVCRQLGVHPEDGCRLSLDKESPHLDLRGSKSLPFSVIDSDKCIQVDDTEWEHQLDKYHQEKTPSSIELLDAKDFPDLNVDETLPHDVVDAGHDPPEEIYAVVRPSSSKSAVASKKLDQKYILRENFEMILNIRFSASDKNDQCAAHVYSLRTKPSSHNGVSGVYVFPLRMKLPELFHKAGVYSFLFSLNQITCGTYERKVHVRALSETGSWGLSSKNSGKYKTRVGMRELPPIYIACYDKYMNSIQFKPFSDVEVKLHSERGDFAHDYSMDVYISKDKLTLTVKGLVFESSELDKIGPSYETTLSIGSKDEPFSVTIQVQVLPGPPHHVSVHPLKLRHKFIPGTLISELKLELFDEYNNHIQKEEEIQLQMDGFCAPNTKSCLLFKVDENGCINLGGILKVTAGYGKTASLSVFSGEEAIFKKDFQIEKRELRVASEIPEFCVPGSHLENVVFEVIDSEGEVDESIHDDEKNGQPHTLIIKSEWSNIDENVRYSFRHGRCTVCSISLPEVEGKFQFLAVHSRHLELQLRIEVNTKNAAKLPSGNLQSHNPVKSILKEVEAEQFQSQSIEEPISNGVEVEYFQSQSPEKSILKVGEVEVENLRSQNLMQQQILLYQKSSPKQVPMLDHDEAFYEYSDINIKELAASRGLESEGEFITIHKKELIIEQICYTNDSAAAITCSLIEAPSSKESCHAFSKEILGVVALLGFTETNELSRMLAEYLGEKQMLAVVCKAHAPVGATQMHAKKHGHLNGSDSLCALANHLGISIKGGYDIICLDDIRPYTGEMSYDPQRKLALPNPTLPNGESPPGFLGYAVNMIHISANHLHYRTASGHGLRETLFYRLLGDLQVYSNRDFLIMASSCIHSAPAISLDGVIIRGNGITSLVLLGDPLVRFPVISREQQPETVNLDVLNLLDSKKMELREVQLNLDDKRRVFVELKEKFSSYRNKYLKFCSRDNSPDVEP</sequence>
<feature type="coiled-coil region" evidence="1">
    <location>
        <begin position="1586"/>
        <end position="1613"/>
    </location>
</feature>
<feature type="compositionally biased region" description="Basic and acidic residues" evidence="2">
    <location>
        <begin position="23"/>
        <end position="36"/>
    </location>
</feature>